<name>A0A0K0DKN2_ANGCA</name>
<dbReference type="Pfam" id="PF17618">
    <property type="entry name" value="SL4P"/>
    <property type="match status" value="1"/>
</dbReference>
<sequence>MSSPFEDVPSIPIVPDSPSEPKTVWFNLIEEGWITFYLPTEDIDELFRLLKKRASELSFGPNAKYSVGHGGVHFDLGDTDLLAEVLRVHPAIHVNVSDPNDSQTSSHSFLERFYGRAKGKFNARNQGNCTKRSESWDHYNCMADSCPYRLYCAGCYFESTQCYGLYCEHAPLFCCQQPFPSICLHCPIFGSGDCYRNFRNKFERCPLYYY</sequence>
<evidence type="ECO:0000313" key="2">
    <source>
        <dbReference type="WBParaSite" id="ACAC_0001208101-mRNA-1"/>
    </source>
</evidence>
<reference evidence="1" key="1">
    <citation type="submission" date="2012-09" db="EMBL/GenBank/DDBJ databases">
        <authorList>
            <person name="Martin A.A."/>
        </authorList>
    </citation>
    <scope>NUCLEOTIDE SEQUENCE</scope>
</reference>
<dbReference type="InterPro" id="IPR035127">
    <property type="entry name" value="SL4P"/>
</dbReference>
<keyword evidence="1" id="KW-1185">Reference proteome</keyword>
<reference evidence="2" key="2">
    <citation type="submission" date="2017-02" db="UniProtKB">
        <authorList>
            <consortium name="WormBaseParasite"/>
        </authorList>
    </citation>
    <scope>IDENTIFICATION</scope>
</reference>
<organism evidence="1 2">
    <name type="scientific">Angiostrongylus cantonensis</name>
    <name type="common">Rat lungworm</name>
    <dbReference type="NCBI Taxonomy" id="6313"/>
    <lineage>
        <taxon>Eukaryota</taxon>
        <taxon>Metazoa</taxon>
        <taxon>Ecdysozoa</taxon>
        <taxon>Nematoda</taxon>
        <taxon>Chromadorea</taxon>
        <taxon>Rhabditida</taxon>
        <taxon>Rhabditina</taxon>
        <taxon>Rhabditomorpha</taxon>
        <taxon>Strongyloidea</taxon>
        <taxon>Metastrongylidae</taxon>
        <taxon>Angiostrongylus</taxon>
    </lineage>
</organism>
<proteinExistence type="predicted"/>
<accession>A0A0K0DKN2</accession>
<dbReference type="WBParaSite" id="ACAC_0001208101-mRNA-1">
    <property type="protein sequence ID" value="ACAC_0001208101-mRNA-1"/>
    <property type="gene ID" value="ACAC_0001208101"/>
</dbReference>
<evidence type="ECO:0000313" key="1">
    <source>
        <dbReference type="Proteomes" id="UP000035642"/>
    </source>
</evidence>
<dbReference type="Proteomes" id="UP000035642">
    <property type="component" value="Unassembled WGS sequence"/>
</dbReference>
<dbReference type="AlphaFoldDB" id="A0A0K0DKN2"/>
<protein>
    <submittedName>
        <fullName evidence="2">DIOX_N domain-containing protein</fullName>
    </submittedName>
</protein>